<dbReference type="InterPro" id="IPR039515">
    <property type="entry name" value="NOT4_mRING-HC-C4C4"/>
</dbReference>
<name>A0A0F7SF93_PHARH</name>
<dbReference type="SMART" id="SM00361">
    <property type="entry name" value="RRM_1"/>
    <property type="match status" value="1"/>
</dbReference>
<keyword evidence="5" id="KW-0694">RNA-binding</keyword>
<reference evidence="12" key="1">
    <citation type="submission" date="2014-08" db="EMBL/GenBank/DDBJ databases">
        <authorList>
            <person name="Sharma Rahul"/>
            <person name="Thines Marco"/>
        </authorList>
    </citation>
    <scope>NUCLEOTIDE SEQUENCE</scope>
</reference>
<feature type="region of interest" description="Disordered" evidence="10">
    <location>
        <begin position="566"/>
        <end position="588"/>
    </location>
</feature>
<dbReference type="FunFam" id="3.30.40.10:FF:000006">
    <property type="entry name" value="CCR4-NOT transcription complex subunit 4"/>
    <property type="match status" value="1"/>
</dbReference>
<feature type="compositionally biased region" description="Basic and acidic residues" evidence="10">
    <location>
        <begin position="1273"/>
        <end position="1282"/>
    </location>
</feature>
<dbReference type="Gene3D" id="3.30.40.10">
    <property type="entry name" value="Zinc/RING finger domain, C3HC4 (zinc finger)"/>
    <property type="match status" value="1"/>
</dbReference>
<feature type="region of interest" description="Disordered" evidence="10">
    <location>
        <begin position="504"/>
        <end position="553"/>
    </location>
</feature>
<dbReference type="EMBL" id="LN483167">
    <property type="protein sequence ID" value="CDZ96855.1"/>
    <property type="molecule type" value="Genomic_DNA"/>
</dbReference>
<feature type="compositionally biased region" description="Low complexity" evidence="10">
    <location>
        <begin position="566"/>
        <end position="587"/>
    </location>
</feature>
<feature type="coiled-coil region" evidence="9">
    <location>
        <begin position="1773"/>
        <end position="1807"/>
    </location>
</feature>
<dbReference type="PANTHER" id="PTHR12603">
    <property type="entry name" value="CCR4-NOT TRANSCRIPTION COMPLEX RELATED"/>
    <property type="match status" value="1"/>
</dbReference>
<evidence type="ECO:0000256" key="4">
    <source>
        <dbReference type="ARBA" id="ARBA00022833"/>
    </source>
</evidence>
<keyword evidence="4" id="KW-0862">Zinc</keyword>
<feature type="compositionally biased region" description="Pro residues" evidence="10">
    <location>
        <begin position="531"/>
        <end position="547"/>
    </location>
</feature>
<evidence type="ECO:0000256" key="9">
    <source>
        <dbReference type="SAM" id="Coils"/>
    </source>
</evidence>
<dbReference type="GO" id="GO:0003723">
    <property type="term" value="F:RNA binding"/>
    <property type="evidence" value="ECO:0007669"/>
    <property type="project" value="UniProtKB-KW"/>
</dbReference>
<feature type="compositionally biased region" description="Basic and acidic residues" evidence="10">
    <location>
        <begin position="779"/>
        <end position="788"/>
    </location>
</feature>
<dbReference type="InterPro" id="IPR012677">
    <property type="entry name" value="Nucleotide-bd_a/b_plait_sf"/>
</dbReference>
<sequence>MAPTAILSSASSGSRIVLSSNSHRDEKSDLLKGLQDVYWSDDEEEDPECPLCMEEMDLSDINFKPCPCGYQICRFCHHHIIANLNKRCPACRREYTEEGIEFTPVSPEEIKRLTALKKTKAKVNKELESLGRRHLKDVRIIVKSMVFVVGMGVGQEGRAEEQLATLRSNDYFGQYGKISKLILHKRPPSSTPSSNNLPNVGIYITYLRREDAARAIAALDGFPSPSVPGQVLRASYGTAKYCENWLRNTKCENSSCMGLHDWGDERDCFTRDDLATLNHSMKDTERLQKPMSTATSSRAKKLDELTDASALPRTASWGARPGTGLASLPPNPTLPAPNGSSVKSQIPGTPSSTRILPKKNVVVSLASIGASTSSSAPSPTVSKSKTATLSKTAGPPPGLGKDSEGPGSKSASASRAGTPVLSAAKLSVSSSSSGIPPPKSPRPVIVTSPQPPPPVPAVPSAPSTPVVTSAPPPGLTLFASQPPSRQASPAPTRAVLVPQVSAPISAPASTPASVSSSPKTTVAAVVTETPEAPPAVPSLPTPAPSRPSSPLAVPTEIVPNQAITTPEPVSQPLQQPSSPVSSESVPENAFQSNIIQQQQQTQQLPHQQAYHPSSQTQALVSEMTARREAQPSSLFSPFPDLNKMLSSFEDGQFGFNLHLDEKANLPRNRPHQSSAAEESAYSFGPLGTLAGAGGGFSPFGFALPMSNAGRLGPDLGAGPSVPYVGNFDPFGDGGQGSMDEAADGTKRSRFDFARRRPSERSPVHGLTGLPKSLSGFASPRRDSVDERGGYMSAGGGDTEDGSTLLPWSSMSNTGFMGGNRLEEQGPSLGLGSTRLPPPGLSGFMTNAGASSHGLSRQPSTSSFHANPPPPGLGLKSQASSGLGSGIPILNSGNPAAASTSSGTTAATNGGIGSSNSHINGNGGSTNPANWIHQLSASSPNGNLSLGGLPPVETRESRMAFARQQQQQHQQQFQPQQRQQHQQQQHPQQHPGQQGSYVMSAERATQAQTLKDMLGVGMMGINGMGGMGSMGSMTGMGAMGVGSSGTADPSGLGTFPFTSQGLTSDSARNARLLQQLHQQQQQQPQNYPFNANGTGAGAGAGNASASSGRADSPSTLAGVGHQDVLVSSDISQESDLPLPKVTATASFVNPRPNDYCSQQHLPLSAAYYKTLRDVELTGETENGFSPPFGSTMLTSSPLLTMGMKPVGVHSAAQPHTYMGRRNSRLSMDADLNLDLSLGVKLDIREELVSMDLFGERMKNGMSFSSSTGSCSKGTTDRQVPDDKKIALKDTEDGVMSEVEQTYIMKPTTKELETSPAKMNHADPLLSIVYAQPVTTPATKSRKELQEIAIASKEVSASRVGSPAQLSSMPALLAIPTSLPRPCMVGSTVILTPSKPSRRTEDKPIADNPEFSEFTLEKPVNFRPVTEVDMKATESKMHSVEQSISLSFGSEPRTPSPHRNGKKRKIKAFKLLGSDKPTARASSEISALVNVETDLVNSIIPEATDSLAKTVRHPLSESVRSSSPPLTDTKLDTPDIAITMLVENPLMVSNEVKDDLPSAGQAIPDTDRHSKTGTEAEAQMMKFDIYERLNPPQEETVARTLSDMLNRAMNGMDYRSLFFFKDDQQPSTITKSSRLEPEALSFALTALTAPHKISTIDEAVVSLATVLTLLSDSICDILQSLPPKNIEMILTESAMPSTRIGGPKLDDVRSKIKLFLEETEVERPSDFNALRAALLQKTDHLTKKLIWMENLHQEMVMIALGAMKDASRIRSLNRMREERKSIAQLEAALAQANLDIERTTQDLIDIKARNRKEVSENSFGPM</sequence>
<feature type="compositionally biased region" description="Polar residues" evidence="10">
    <location>
        <begin position="843"/>
        <end position="864"/>
    </location>
</feature>
<feature type="compositionally biased region" description="Low complexity" evidence="10">
    <location>
        <begin position="890"/>
        <end position="919"/>
    </location>
</feature>
<dbReference type="PROSITE" id="PS50089">
    <property type="entry name" value="ZF_RING_2"/>
    <property type="match status" value="1"/>
</dbReference>
<evidence type="ECO:0000256" key="2">
    <source>
        <dbReference type="ARBA" id="ARBA00022723"/>
    </source>
</evidence>
<feature type="compositionally biased region" description="Low complexity" evidence="10">
    <location>
        <begin position="419"/>
        <end position="434"/>
    </location>
</feature>
<organism evidence="12">
    <name type="scientific">Phaffia rhodozyma</name>
    <name type="common">Yeast</name>
    <name type="synonym">Xanthophyllomyces dendrorhous</name>
    <dbReference type="NCBI Taxonomy" id="264483"/>
    <lineage>
        <taxon>Eukaryota</taxon>
        <taxon>Fungi</taxon>
        <taxon>Dikarya</taxon>
        <taxon>Basidiomycota</taxon>
        <taxon>Agaricomycotina</taxon>
        <taxon>Tremellomycetes</taxon>
        <taxon>Cystofilobasidiales</taxon>
        <taxon>Mrakiaceae</taxon>
        <taxon>Phaffia</taxon>
    </lineage>
</organism>
<feature type="compositionally biased region" description="Low complexity" evidence="10">
    <location>
        <begin position="369"/>
        <end position="386"/>
    </location>
</feature>
<evidence type="ECO:0000313" key="12">
    <source>
        <dbReference type="EMBL" id="CDZ96855.1"/>
    </source>
</evidence>
<dbReference type="Pfam" id="PF14570">
    <property type="entry name" value="zf-RING_4"/>
    <property type="match status" value="1"/>
</dbReference>
<feature type="region of interest" description="Disordered" evidence="10">
    <location>
        <begin position="284"/>
        <end position="355"/>
    </location>
</feature>
<feature type="compositionally biased region" description="Low complexity" evidence="10">
    <location>
        <begin position="1074"/>
        <end position="1092"/>
    </location>
</feature>
<dbReference type="GO" id="GO:0004842">
    <property type="term" value="F:ubiquitin-protein transferase activity"/>
    <property type="evidence" value="ECO:0007669"/>
    <property type="project" value="InterPro"/>
</dbReference>
<keyword evidence="3 8" id="KW-0863">Zinc-finger</keyword>
<feature type="compositionally biased region" description="Low complexity" evidence="10">
    <location>
        <begin position="504"/>
        <end position="530"/>
    </location>
</feature>
<dbReference type="SUPFAM" id="SSF57850">
    <property type="entry name" value="RING/U-box"/>
    <property type="match status" value="1"/>
</dbReference>
<dbReference type="InterPro" id="IPR013083">
    <property type="entry name" value="Znf_RING/FYVE/PHD"/>
</dbReference>
<evidence type="ECO:0000256" key="5">
    <source>
        <dbReference type="ARBA" id="ARBA00022884"/>
    </source>
</evidence>
<dbReference type="InterPro" id="IPR003954">
    <property type="entry name" value="RRM_euk-type"/>
</dbReference>
<feature type="region of interest" description="Disordered" evidence="10">
    <location>
        <begin position="1074"/>
        <end position="1116"/>
    </location>
</feature>
<evidence type="ECO:0000256" key="3">
    <source>
        <dbReference type="ARBA" id="ARBA00022771"/>
    </source>
</evidence>
<feature type="compositionally biased region" description="Polar residues" evidence="10">
    <location>
        <begin position="338"/>
        <end position="354"/>
    </location>
</feature>
<evidence type="ECO:0000256" key="10">
    <source>
        <dbReference type="SAM" id="MobiDB-lite"/>
    </source>
</evidence>
<dbReference type="GO" id="GO:0005634">
    <property type="term" value="C:nucleus"/>
    <property type="evidence" value="ECO:0007669"/>
    <property type="project" value="UniProtKB-SubCell"/>
</dbReference>
<dbReference type="GO" id="GO:0030014">
    <property type="term" value="C:CCR4-NOT complex"/>
    <property type="evidence" value="ECO:0007669"/>
    <property type="project" value="InterPro"/>
</dbReference>
<dbReference type="Gene3D" id="3.30.70.330">
    <property type="match status" value="1"/>
</dbReference>
<evidence type="ECO:0000256" key="7">
    <source>
        <dbReference type="ARBA" id="ARBA00023242"/>
    </source>
</evidence>
<comment type="subcellular location">
    <subcellularLocation>
        <location evidence="1">Nucleus</location>
    </subcellularLocation>
</comment>
<feature type="compositionally biased region" description="Polar residues" evidence="10">
    <location>
        <begin position="805"/>
        <end position="814"/>
    </location>
</feature>
<evidence type="ECO:0000256" key="1">
    <source>
        <dbReference type="ARBA" id="ARBA00004123"/>
    </source>
</evidence>
<feature type="region of interest" description="Disordered" evidence="10">
    <location>
        <begin position="369"/>
        <end position="492"/>
    </location>
</feature>
<keyword evidence="2" id="KW-0479">Metal-binding</keyword>
<feature type="compositionally biased region" description="Low complexity" evidence="10">
    <location>
        <begin position="460"/>
        <end position="469"/>
    </location>
</feature>
<keyword evidence="6 9" id="KW-0175">Coiled coil</keyword>
<dbReference type="GO" id="GO:0016567">
    <property type="term" value="P:protein ubiquitination"/>
    <property type="evidence" value="ECO:0007669"/>
    <property type="project" value="TreeGrafter"/>
</dbReference>
<evidence type="ECO:0000259" key="11">
    <source>
        <dbReference type="PROSITE" id="PS50089"/>
    </source>
</evidence>
<feature type="compositionally biased region" description="Basic and acidic residues" evidence="10">
    <location>
        <begin position="743"/>
        <end position="762"/>
    </location>
</feature>
<evidence type="ECO:0000256" key="6">
    <source>
        <dbReference type="ARBA" id="ARBA00023054"/>
    </source>
</evidence>
<feature type="compositionally biased region" description="Polar residues" evidence="10">
    <location>
        <begin position="925"/>
        <end position="943"/>
    </location>
</feature>
<feature type="compositionally biased region" description="Low complexity" evidence="10">
    <location>
        <begin position="479"/>
        <end position="492"/>
    </location>
</feature>
<feature type="compositionally biased region" description="Low complexity" evidence="10">
    <location>
        <begin position="1261"/>
        <end position="1272"/>
    </location>
</feature>
<dbReference type="CDD" id="cd16618">
    <property type="entry name" value="mRING-HC-C4C4_CNOT4"/>
    <property type="match status" value="1"/>
</dbReference>
<feature type="region of interest" description="Disordered" evidence="10">
    <location>
        <begin position="727"/>
        <end position="999"/>
    </location>
</feature>
<dbReference type="InterPro" id="IPR039780">
    <property type="entry name" value="Mot2"/>
</dbReference>
<feature type="region of interest" description="Disordered" evidence="10">
    <location>
        <begin position="1442"/>
        <end position="1461"/>
    </location>
</feature>
<keyword evidence="7" id="KW-0539">Nucleus</keyword>
<feature type="compositionally biased region" description="Low complexity" evidence="10">
    <location>
        <begin position="963"/>
        <end position="993"/>
    </location>
</feature>
<dbReference type="GO" id="GO:0008270">
    <property type="term" value="F:zinc ion binding"/>
    <property type="evidence" value="ECO:0007669"/>
    <property type="project" value="UniProtKB-KW"/>
</dbReference>
<evidence type="ECO:0000256" key="8">
    <source>
        <dbReference type="PROSITE-ProRule" id="PRU00175"/>
    </source>
</evidence>
<accession>A0A0F7SF93</accession>
<dbReference type="InterPro" id="IPR001841">
    <property type="entry name" value="Znf_RING"/>
</dbReference>
<feature type="domain" description="RING-type" evidence="11">
    <location>
        <begin position="49"/>
        <end position="92"/>
    </location>
</feature>
<dbReference type="PANTHER" id="PTHR12603:SF0">
    <property type="entry name" value="CCR4-NOT TRANSCRIPTION COMPLEX SUBUNIT 4"/>
    <property type="match status" value="1"/>
</dbReference>
<feature type="compositionally biased region" description="Pro residues" evidence="10">
    <location>
        <begin position="449"/>
        <end position="459"/>
    </location>
</feature>
<protein>
    <submittedName>
        <fullName evidence="12">Related to mot2-transcriptional repressor</fullName>
    </submittedName>
</protein>
<feature type="region of interest" description="Disordered" evidence="10">
    <location>
        <begin position="1261"/>
        <end position="1282"/>
    </location>
</feature>
<proteinExistence type="predicted"/>